<dbReference type="Proteomes" id="UP000183809">
    <property type="component" value="Unassembled WGS sequence"/>
</dbReference>
<proteinExistence type="predicted"/>
<dbReference type="EMBL" id="MNUE01000016">
    <property type="protein sequence ID" value="OJD35636.1"/>
    <property type="molecule type" value="Genomic_DNA"/>
</dbReference>
<protein>
    <submittedName>
        <fullName evidence="4">Uncharacterized protein</fullName>
    </submittedName>
</protein>
<feature type="region of interest" description="Disordered" evidence="1">
    <location>
        <begin position="215"/>
        <end position="278"/>
    </location>
</feature>
<evidence type="ECO:0000313" key="4">
    <source>
        <dbReference type="EMBL" id="OJD35636.1"/>
    </source>
</evidence>
<keyword evidence="2" id="KW-0472">Membrane</keyword>
<sequence>MAARSLLAVAFAFAFALLLAAPVRAAASSSIVPTKNYIDTISGYIELSTCAEDVLSTVVRAQQSGCGDNMATTSYTCFCTDSSSYYSAMISSEVSNSCGTAGSAQASSAIAVFDGYCALGVEHGLSTTTSDTQTSSTASPAASASTAPATQTGSASTSAASASATSSAAGASSSSDSARTAAIAAGVAVPVGVIGLALVGYLFYRKRVSATRAHEQLPMASPETEKGYPPQELSPQSVQELPPHQPRQVHELDGNVRHEVAGDAGKSGAATINVGRPE</sequence>
<keyword evidence="2" id="KW-1133">Transmembrane helix</keyword>
<comment type="caution">
    <text evidence="4">The sequence shown here is derived from an EMBL/GenBank/DDBJ whole genome shotgun (WGS) entry which is preliminary data.</text>
</comment>
<dbReference type="STRING" id="236234.A0A1J9S6S2"/>
<dbReference type="AlphaFoldDB" id="A0A1J9S6S2"/>
<accession>A0A1J9S6S2</accession>
<reference evidence="4 5" key="1">
    <citation type="submission" date="2016-10" db="EMBL/GenBank/DDBJ databases">
        <title>Proteomics and genomics reveal pathogen-plant mechanisms compatible with a hemibiotrophic lifestyle of Diplodia corticola.</title>
        <authorList>
            <person name="Fernandes I."/>
            <person name="De Jonge R."/>
            <person name="Van De Peer Y."/>
            <person name="Devreese B."/>
            <person name="Alves A."/>
            <person name="Esteves A.C."/>
        </authorList>
    </citation>
    <scope>NUCLEOTIDE SEQUENCE [LARGE SCALE GENOMIC DNA]</scope>
    <source>
        <strain evidence="4 5">CBS 112549</strain>
    </source>
</reference>
<keyword evidence="2" id="KW-0812">Transmembrane</keyword>
<dbReference type="OrthoDB" id="3794517at2759"/>
<feature type="signal peptide" evidence="3">
    <location>
        <begin position="1"/>
        <end position="25"/>
    </location>
</feature>
<organism evidence="4 5">
    <name type="scientific">Diplodia corticola</name>
    <dbReference type="NCBI Taxonomy" id="236234"/>
    <lineage>
        <taxon>Eukaryota</taxon>
        <taxon>Fungi</taxon>
        <taxon>Dikarya</taxon>
        <taxon>Ascomycota</taxon>
        <taxon>Pezizomycotina</taxon>
        <taxon>Dothideomycetes</taxon>
        <taxon>Dothideomycetes incertae sedis</taxon>
        <taxon>Botryosphaeriales</taxon>
        <taxon>Botryosphaeriaceae</taxon>
        <taxon>Diplodia</taxon>
    </lineage>
</organism>
<evidence type="ECO:0000256" key="1">
    <source>
        <dbReference type="SAM" id="MobiDB-lite"/>
    </source>
</evidence>
<dbReference type="RefSeq" id="XP_020131896.1">
    <property type="nucleotide sequence ID" value="XM_020271484.1"/>
</dbReference>
<feature type="compositionally biased region" description="Basic and acidic residues" evidence="1">
    <location>
        <begin position="248"/>
        <end position="261"/>
    </location>
</feature>
<feature type="transmembrane region" description="Helical" evidence="2">
    <location>
        <begin position="181"/>
        <end position="204"/>
    </location>
</feature>
<evidence type="ECO:0000313" key="5">
    <source>
        <dbReference type="Proteomes" id="UP000183809"/>
    </source>
</evidence>
<evidence type="ECO:0000256" key="2">
    <source>
        <dbReference type="SAM" id="Phobius"/>
    </source>
</evidence>
<feature type="region of interest" description="Disordered" evidence="1">
    <location>
        <begin position="128"/>
        <end position="154"/>
    </location>
</feature>
<keyword evidence="5" id="KW-1185">Reference proteome</keyword>
<keyword evidence="3" id="KW-0732">Signal</keyword>
<dbReference type="GeneID" id="31011743"/>
<gene>
    <name evidence="4" type="ORF">BKCO1_1600035</name>
</gene>
<name>A0A1J9S6S2_9PEZI</name>
<feature type="chain" id="PRO_5013312543" evidence="3">
    <location>
        <begin position="26"/>
        <end position="278"/>
    </location>
</feature>
<evidence type="ECO:0000256" key="3">
    <source>
        <dbReference type="SAM" id="SignalP"/>
    </source>
</evidence>